<evidence type="ECO:0000313" key="2">
    <source>
        <dbReference type="Proteomes" id="UP000766986"/>
    </source>
</evidence>
<dbReference type="RefSeq" id="WP_205095295.1">
    <property type="nucleotide sequence ID" value="NZ_JACLYZ010000013.1"/>
</dbReference>
<sequence length="98" mass="11121">MEDNKQQQTVVKNFYGGIYFDRCQMTDIKFQTIVQGDMHVEAEEAHPIQDDEETTEAEQENAGLNNLIFSPSLFATAERLGQLRDLIASALEQLQGEK</sequence>
<proteinExistence type="predicted"/>
<gene>
    <name evidence="1" type="ORF">H7U35_07655</name>
</gene>
<dbReference type="Proteomes" id="UP000766986">
    <property type="component" value="Unassembled WGS sequence"/>
</dbReference>
<organism evidence="1 2">
    <name type="scientific">Mediterranea massiliensis</name>
    <dbReference type="NCBI Taxonomy" id="1841865"/>
    <lineage>
        <taxon>Bacteria</taxon>
        <taxon>Pseudomonadati</taxon>
        <taxon>Bacteroidota</taxon>
        <taxon>Bacteroidia</taxon>
        <taxon>Bacteroidales</taxon>
        <taxon>Bacteroidaceae</taxon>
        <taxon>Mediterranea</taxon>
    </lineage>
</organism>
<accession>A0ABS2E0E8</accession>
<name>A0ABS2E0E8_9BACT</name>
<reference evidence="1 2" key="1">
    <citation type="journal article" date="2021" name="Sci. Rep.">
        <title>The distribution of antibiotic resistance genes in chicken gut microbiota commensals.</title>
        <authorList>
            <person name="Juricova H."/>
            <person name="Matiasovicova J."/>
            <person name="Kubasova T."/>
            <person name="Cejkova D."/>
            <person name="Rychlik I."/>
        </authorList>
    </citation>
    <scope>NUCLEOTIDE SEQUENCE [LARGE SCALE GENOMIC DNA]</scope>
    <source>
        <strain evidence="1 2">An772</strain>
    </source>
</reference>
<evidence type="ECO:0000313" key="1">
    <source>
        <dbReference type="EMBL" id="MBM6735094.1"/>
    </source>
</evidence>
<dbReference type="EMBL" id="JACLYZ010000013">
    <property type="protein sequence ID" value="MBM6735094.1"/>
    <property type="molecule type" value="Genomic_DNA"/>
</dbReference>
<protein>
    <submittedName>
        <fullName evidence="1">Uncharacterized protein</fullName>
    </submittedName>
</protein>
<comment type="caution">
    <text evidence="1">The sequence shown here is derived from an EMBL/GenBank/DDBJ whole genome shotgun (WGS) entry which is preliminary data.</text>
</comment>
<keyword evidence="2" id="KW-1185">Reference proteome</keyword>